<dbReference type="InterPro" id="IPR007835">
    <property type="entry name" value="MOFRL"/>
</dbReference>
<name>A0A2G8KP95_STIJA</name>
<proteinExistence type="inferred from homology"/>
<dbReference type="InterPro" id="IPR038614">
    <property type="entry name" value="GK_N_sf"/>
</dbReference>
<dbReference type="OrthoDB" id="44918at2759"/>
<evidence type="ECO:0000256" key="6">
    <source>
        <dbReference type="ARBA" id="ARBA00022741"/>
    </source>
</evidence>
<evidence type="ECO:0000256" key="3">
    <source>
        <dbReference type="ARBA" id="ARBA00012101"/>
    </source>
</evidence>
<evidence type="ECO:0000259" key="9">
    <source>
        <dbReference type="Pfam" id="PF05161"/>
    </source>
</evidence>
<sequence length="503" mass="53454">MSASVDFSSGHSITEKQASHAKMIFQAGVEAVLPGKMVKEALTVKGDKLFAGDQVYKLKRNVHIAAFGKAVVGMVSAAEQCLGDHIVSGVASIPVGLKEALRNAGKSHLWPSEFSKVEITEGARNNIPDTSSMLAAQKIKQLAMNLCEGDILLVLISGGGSALLPSPTSPITLQHKQNITKLLASRGASIQELNTVRSAVSSLKGGKLALLARPAKIISLILSDIVGDPIELIASGPTAPSQATSHECLQILDKYTLPGEIHDVIRAVISQTQPNNSTFHVDFDHVNNIIVGNNRKAVAASMKASEQMGYSPFLLSNSICGEAREIGELYAELAELLSKIMRAPESSVCEQMRLPDLLKSFQISEDTCESLLELAIGNNPVCIIGAGETTVTLQGKGMGGRNQEMALAWAIAIQTLETKGFEVTFLCGGTDGQDGPTDAAGAWVFPGLVSNASTYNVSALEALKYNDSYTFFTEYMNGNNLLKMGLTGTNVMDIQVLLIKPLV</sequence>
<evidence type="ECO:0000313" key="11">
    <source>
        <dbReference type="EMBL" id="PIK49829.1"/>
    </source>
</evidence>
<dbReference type="InterPro" id="IPR037035">
    <property type="entry name" value="GK-like_C_sf"/>
</dbReference>
<evidence type="ECO:0000256" key="2">
    <source>
        <dbReference type="ARBA" id="ARBA00005393"/>
    </source>
</evidence>
<accession>A0A2G8KP95</accession>
<feature type="domain" description="MOFRL" evidence="9">
    <location>
        <begin position="381"/>
        <end position="493"/>
    </location>
</feature>
<keyword evidence="8" id="KW-0067">ATP-binding</keyword>
<dbReference type="Pfam" id="PF13660">
    <property type="entry name" value="DUF4147"/>
    <property type="match status" value="1"/>
</dbReference>
<dbReference type="InterPro" id="IPR039760">
    <property type="entry name" value="MOFRL_protein"/>
</dbReference>
<comment type="catalytic activity">
    <reaction evidence="1">
        <text>(R)-glycerate + ATP = (2R)-3-phosphoglycerate + ADP + H(+)</text>
        <dbReference type="Rhea" id="RHEA:23516"/>
        <dbReference type="ChEBI" id="CHEBI:15378"/>
        <dbReference type="ChEBI" id="CHEBI:16659"/>
        <dbReference type="ChEBI" id="CHEBI:30616"/>
        <dbReference type="ChEBI" id="CHEBI:58272"/>
        <dbReference type="ChEBI" id="CHEBI:456216"/>
        <dbReference type="EC" id="2.7.1.31"/>
    </reaction>
</comment>
<dbReference type="InterPro" id="IPR025286">
    <property type="entry name" value="MOFRL_assoc_dom"/>
</dbReference>
<evidence type="ECO:0000259" key="10">
    <source>
        <dbReference type="Pfam" id="PF13660"/>
    </source>
</evidence>
<dbReference type="PANTHER" id="PTHR12227:SF0">
    <property type="entry name" value="GLYCERATE KINASE"/>
    <property type="match status" value="1"/>
</dbReference>
<keyword evidence="6" id="KW-0547">Nucleotide-binding</keyword>
<dbReference type="GO" id="GO:0008887">
    <property type="term" value="F:glycerate kinase activity"/>
    <property type="evidence" value="ECO:0007669"/>
    <property type="project" value="UniProtKB-EC"/>
</dbReference>
<dbReference type="GO" id="GO:0005524">
    <property type="term" value="F:ATP binding"/>
    <property type="evidence" value="ECO:0007669"/>
    <property type="project" value="UniProtKB-KW"/>
</dbReference>
<keyword evidence="7 11" id="KW-0418">Kinase</keyword>
<dbReference type="EMBL" id="MRZV01000446">
    <property type="protein sequence ID" value="PIK49829.1"/>
    <property type="molecule type" value="Genomic_DNA"/>
</dbReference>
<reference evidence="11 12" key="1">
    <citation type="journal article" date="2017" name="PLoS Biol.">
        <title>The sea cucumber genome provides insights into morphological evolution and visceral regeneration.</title>
        <authorList>
            <person name="Zhang X."/>
            <person name="Sun L."/>
            <person name="Yuan J."/>
            <person name="Sun Y."/>
            <person name="Gao Y."/>
            <person name="Zhang L."/>
            <person name="Li S."/>
            <person name="Dai H."/>
            <person name="Hamel J.F."/>
            <person name="Liu C."/>
            <person name="Yu Y."/>
            <person name="Liu S."/>
            <person name="Lin W."/>
            <person name="Guo K."/>
            <person name="Jin S."/>
            <person name="Xu P."/>
            <person name="Storey K.B."/>
            <person name="Huan P."/>
            <person name="Zhang T."/>
            <person name="Zhou Y."/>
            <person name="Zhang J."/>
            <person name="Lin C."/>
            <person name="Li X."/>
            <person name="Xing L."/>
            <person name="Huo D."/>
            <person name="Sun M."/>
            <person name="Wang L."/>
            <person name="Mercier A."/>
            <person name="Li F."/>
            <person name="Yang H."/>
            <person name="Xiang J."/>
        </authorList>
    </citation>
    <scope>NUCLEOTIDE SEQUENCE [LARGE SCALE GENOMIC DNA]</scope>
    <source>
        <strain evidence="11">Shaxun</strain>
        <tissue evidence="11">Muscle</tissue>
    </source>
</reference>
<feature type="domain" description="MOFRL-associated" evidence="10">
    <location>
        <begin position="21"/>
        <end position="269"/>
    </location>
</feature>
<dbReference type="Proteomes" id="UP000230750">
    <property type="component" value="Unassembled WGS sequence"/>
</dbReference>
<evidence type="ECO:0000256" key="4">
    <source>
        <dbReference type="ARBA" id="ARBA00020720"/>
    </source>
</evidence>
<dbReference type="EC" id="2.7.1.31" evidence="3"/>
<dbReference type="AlphaFoldDB" id="A0A2G8KP95"/>
<dbReference type="Gene3D" id="3.40.1480.10">
    <property type="entry name" value="MOFRL domain"/>
    <property type="match status" value="1"/>
</dbReference>
<protein>
    <recommendedName>
        <fullName evidence="4">Glycerate kinase</fullName>
        <ecNumber evidence="3">2.7.1.31</ecNumber>
    </recommendedName>
</protein>
<evidence type="ECO:0000256" key="1">
    <source>
        <dbReference type="ARBA" id="ARBA00000694"/>
    </source>
</evidence>
<dbReference type="GO" id="GO:0005737">
    <property type="term" value="C:cytoplasm"/>
    <property type="evidence" value="ECO:0007669"/>
    <property type="project" value="TreeGrafter"/>
</dbReference>
<gene>
    <name evidence="11" type="ORF">BSL78_13331</name>
</gene>
<comment type="similarity">
    <text evidence="2">Belongs to the glycerate kinase type-2 family.</text>
</comment>
<dbReference type="SUPFAM" id="SSF82544">
    <property type="entry name" value="GckA/TtuD-like"/>
    <property type="match status" value="1"/>
</dbReference>
<evidence type="ECO:0000256" key="5">
    <source>
        <dbReference type="ARBA" id="ARBA00022679"/>
    </source>
</evidence>
<dbReference type="FunFam" id="3.40.50.10180:FF:000001">
    <property type="entry name" value="Glycerate kinase"/>
    <property type="match status" value="1"/>
</dbReference>
<comment type="caution">
    <text evidence="11">The sequence shown here is derived from an EMBL/GenBank/DDBJ whole genome shotgun (WGS) entry which is preliminary data.</text>
</comment>
<dbReference type="PANTHER" id="PTHR12227">
    <property type="entry name" value="GLYCERATE KINASE"/>
    <property type="match status" value="1"/>
</dbReference>
<dbReference type="Gene3D" id="3.40.50.10180">
    <property type="entry name" value="Glycerate kinase, MOFRL-like N-terminal domain"/>
    <property type="match status" value="1"/>
</dbReference>
<evidence type="ECO:0000313" key="12">
    <source>
        <dbReference type="Proteomes" id="UP000230750"/>
    </source>
</evidence>
<dbReference type="Pfam" id="PF05161">
    <property type="entry name" value="MOFRL"/>
    <property type="match status" value="1"/>
</dbReference>
<organism evidence="11 12">
    <name type="scientific">Stichopus japonicus</name>
    <name type="common">Sea cucumber</name>
    <dbReference type="NCBI Taxonomy" id="307972"/>
    <lineage>
        <taxon>Eukaryota</taxon>
        <taxon>Metazoa</taxon>
        <taxon>Echinodermata</taxon>
        <taxon>Eleutherozoa</taxon>
        <taxon>Echinozoa</taxon>
        <taxon>Holothuroidea</taxon>
        <taxon>Aspidochirotacea</taxon>
        <taxon>Aspidochirotida</taxon>
        <taxon>Stichopodidae</taxon>
        <taxon>Apostichopus</taxon>
    </lineage>
</organism>
<keyword evidence="12" id="KW-1185">Reference proteome</keyword>
<keyword evidence="5" id="KW-0808">Transferase</keyword>
<evidence type="ECO:0000256" key="8">
    <source>
        <dbReference type="ARBA" id="ARBA00022840"/>
    </source>
</evidence>
<evidence type="ECO:0000256" key="7">
    <source>
        <dbReference type="ARBA" id="ARBA00022777"/>
    </source>
</evidence>
<dbReference type="STRING" id="307972.A0A2G8KP95"/>